<dbReference type="Proteomes" id="UP000616839">
    <property type="component" value="Unassembled WGS sequence"/>
</dbReference>
<keyword evidence="4" id="KW-0804">Transcription</keyword>
<dbReference type="EMBL" id="JACYXZ010000001">
    <property type="protein sequence ID" value="MBD8868393.1"/>
    <property type="molecule type" value="Genomic_DNA"/>
</dbReference>
<keyword evidence="3" id="KW-0238">DNA-binding</keyword>
<evidence type="ECO:0000256" key="3">
    <source>
        <dbReference type="ARBA" id="ARBA00023125"/>
    </source>
</evidence>
<dbReference type="SUPFAM" id="SSF53850">
    <property type="entry name" value="Periplasmic binding protein-like II"/>
    <property type="match status" value="1"/>
</dbReference>
<dbReference type="InterPro" id="IPR005119">
    <property type="entry name" value="LysR_subst-bd"/>
</dbReference>
<dbReference type="PANTHER" id="PTHR30126:SF39">
    <property type="entry name" value="HTH-TYPE TRANSCRIPTIONAL REGULATOR CYSL"/>
    <property type="match status" value="1"/>
</dbReference>
<protein>
    <submittedName>
        <fullName evidence="6">LysR family transcriptional regulator</fullName>
    </submittedName>
</protein>
<dbReference type="FunFam" id="1.10.10.10:FF:000001">
    <property type="entry name" value="LysR family transcriptional regulator"/>
    <property type="match status" value="1"/>
</dbReference>
<dbReference type="Gene3D" id="1.10.10.10">
    <property type="entry name" value="Winged helix-like DNA-binding domain superfamily/Winged helix DNA-binding domain"/>
    <property type="match status" value="1"/>
</dbReference>
<dbReference type="AlphaFoldDB" id="A0A927PYL3"/>
<evidence type="ECO:0000259" key="5">
    <source>
        <dbReference type="PROSITE" id="PS50931"/>
    </source>
</evidence>
<dbReference type="InterPro" id="IPR036388">
    <property type="entry name" value="WH-like_DNA-bd_sf"/>
</dbReference>
<dbReference type="InterPro" id="IPR000847">
    <property type="entry name" value="LysR_HTH_N"/>
</dbReference>
<reference evidence="6" key="1">
    <citation type="submission" date="2020-09" db="EMBL/GenBank/DDBJ databases">
        <title>Nocardioides sp. strain MJB4 16S ribosomal RNA gene Genome sequencing and assembly.</title>
        <authorList>
            <person name="Kim I."/>
        </authorList>
    </citation>
    <scope>NUCLEOTIDE SEQUENCE</scope>
    <source>
        <strain evidence="6">MJB4</strain>
    </source>
</reference>
<dbReference type="GO" id="GO:0000976">
    <property type="term" value="F:transcription cis-regulatory region binding"/>
    <property type="evidence" value="ECO:0007669"/>
    <property type="project" value="TreeGrafter"/>
</dbReference>
<comment type="caution">
    <text evidence="6">The sequence shown here is derived from an EMBL/GenBank/DDBJ whole genome shotgun (WGS) entry which is preliminary data.</text>
</comment>
<evidence type="ECO:0000313" key="7">
    <source>
        <dbReference type="Proteomes" id="UP000616839"/>
    </source>
</evidence>
<evidence type="ECO:0000256" key="1">
    <source>
        <dbReference type="ARBA" id="ARBA00009437"/>
    </source>
</evidence>
<evidence type="ECO:0000256" key="4">
    <source>
        <dbReference type="ARBA" id="ARBA00023163"/>
    </source>
</evidence>
<name>A0A927PYL3_9ACTN</name>
<evidence type="ECO:0000256" key="2">
    <source>
        <dbReference type="ARBA" id="ARBA00023015"/>
    </source>
</evidence>
<feature type="domain" description="HTH lysR-type" evidence="5">
    <location>
        <begin position="5"/>
        <end position="62"/>
    </location>
</feature>
<keyword evidence="2" id="KW-0805">Transcription regulation</keyword>
<dbReference type="RefSeq" id="WP_192139998.1">
    <property type="nucleotide sequence ID" value="NZ_JACYXZ010000001.1"/>
</dbReference>
<sequence>MTSRPDLDDLDLLGLVARCGSIGQAAAELGLSQPAVSRRVAALERSLGVVLLHRSRQGSVLTPAGRVVVDWATSLLDAADGFSRSVATLRDERDASLRVAVSMTIAEHHAPAWLASLAEVTPRLRVSMSVTNSTEVADRVEQGGADIGFLESPTVRSSLRRRRFAWDDLVVAVPPGHPWADRDEPLAARLLAEAALLVREPGSGTRETLEHALARMSLTLTPGFEMASNAALRSAAIAGAGPVVLSASALADDLAAGRLVAVPVPDLDLRRPLTAVWRRDAVAPPGVRSLLEVVGRLR</sequence>
<proteinExistence type="inferred from homology"/>
<dbReference type="SUPFAM" id="SSF46785">
    <property type="entry name" value="Winged helix' DNA-binding domain"/>
    <property type="match status" value="1"/>
</dbReference>
<organism evidence="6 7">
    <name type="scientific">Nocardioides donggukensis</name>
    <dbReference type="NCBI Taxonomy" id="2774019"/>
    <lineage>
        <taxon>Bacteria</taxon>
        <taxon>Bacillati</taxon>
        <taxon>Actinomycetota</taxon>
        <taxon>Actinomycetes</taxon>
        <taxon>Propionibacteriales</taxon>
        <taxon>Nocardioidaceae</taxon>
        <taxon>Nocardioides</taxon>
    </lineage>
</organism>
<gene>
    <name evidence="6" type="ORF">IE331_02050</name>
</gene>
<dbReference type="PROSITE" id="PS50931">
    <property type="entry name" value="HTH_LYSR"/>
    <property type="match status" value="1"/>
</dbReference>
<dbReference type="PRINTS" id="PR00039">
    <property type="entry name" value="HTHLYSR"/>
</dbReference>
<accession>A0A927PYL3</accession>
<keyword evidence="7" id="KW-1185">Reference proteome</keyword>
<dbReference type="PANTHER" id="PTHR30126">
    <property type="entry name" value="HTH-TYPE TRANSCRIPTIONAL REGULATOR"/>
    <property type="match status" value="1"/>
</dbReference>
<dbReference type="Pfam" id="PF03466">
    <property type="entry name" value="LysR_substrate"/>
    <property type="match status" value="1"/>
</dbReference>
<comment type="similarity">
    <text evidence="1">Belongs to the LysR transcriptional regulatory family.</text>
</comment>
<dbReference type="Pfam" id="PF00126">
    <property type="entry name" value="HTH_1"/>
    <property type="match status" value="1"/>
</dbReference>
<dbReference type="GO" id="GO:0003700">
    <property type="term" value="F:DNA-binding transcription factor activity"/>
    <property type="evidence" value="ECO:0007669"/>
    <property type="project" value="InterPro"/>
</dbReference>
<dbReference type="InterPro" id="IPR036390">
    <property type="entry name" value="WH_DNA-bd_sf"/>
</dbReference>
<dbReference type="Gene3D" id="3.40.190.10">
    <property type="entry name" value="Periplasmic binding protein-like II"/>
    <property type="match status" value="2"/>
</dbReference>
<evidence type="ECO:0000313" key="6">
    <source>
        <dbReference type="EMBL" id="MBD8868393.1"/>
    </source>
</evidence>